<dbReference type="InterPro" id="IPR032365">
    <property type="entry name" value="PUFD"/>
</dbReference>
<dbReference type="Gene3D" id="3.10.260.40">
    <property type="entry name" value="BCL-6 corepressor, PCGF1 binding domain"/>
    <property type="match status" value="1"/>
</dbReference>
<proteinExistence type="inferred from homology"/>
<reference evidence="4" key="2">
    <citation type="submission" date="2025-09" db="UniProtKB">
        <authorList>
            <consortium name="Ensembl"/>
        </authorList>
    </citation>
    <scope>IDENTIFICATION</scope>
</reference>
<evidence type="ECO:0000259" key="3">
    <source>
        <dbReference type="Pfam" id="PF16553"/>
    </source>
</evidence>
<evidence type="ECO:0000256" key="2">
    <source>
        <dbReference type="SAM" id="MobiDB-lite"/>
    </source>
</evidence>
<evidence type="ECO:0000256" key="1">
    <source>
        <dbReference type="ARBA" id="ARBA00034703"/>
    </source>
</evidence>
<dbReference type="InParanoid" id="A0A3Q1EJQ4"/>
<dbReference type="GO" id="GO:0005634">
    <property type="term" value="C:nucleus"/>
    <property type="evidence" value="ECO:0007669"/>
    <property type="project" value="TreeGrafter"/>
</dbReference>
<feature type="region of interest" description="Disordered" evidence="2">
    <location>
        <begin position="125"/>
        <end position="145"/>
    </location>
</feature>
<keyword evidence="5" id="KW-1185">Reference proteome</keyword>
<evidence type="ECO:0000313" key="4">
    <source>
        <dbReference type="Ensembl" id="ENSAPOP00000004033.1"/>
    </source>
</evidence>
<organism evidence="4 5">
    <name type="scientific">Acanthochromis polyacanthus</name>
    <name type="common">spiny chromis</name>
    <dbReference type="NCBI Taxonomy" id="80966"/>
    <lineage>
        <taxon>Eukaryota</taxon>
        <taxon>Metazoa</taxon>
        <taxon>Chordata</taxon>
        <taxon>Craniata</taxon>
        <taxon>Vertebrata</taxon>
        <taxon>Euteleostomi</taxon>
        <taxon>Actinopterygii</taxon>
        <taxon>Neopterygii</taxon>
        <taxon>Teleostei</taxon>
        <taxon>Neoteleostei</taxon>
        <taxon>Acanthomorphata</taxon>
        <taxon>Ovalentaria</taxon>
        <taxon>Pomacentridae</taxon>
        <taxon>Acanthochromis</taxon>
    </lineage>
</organism>
<dbReference type="GO" id="GO:0000122">
    <property type="term" value="P:negative regulation of transcription by RNA polymerase II"/>
    <property type="evidence" value="ECO:0007669"/>
    <property type="project" value="TreeGrafter"/>
</dbReference>
<dbReference type="AlphaFoldDB" id="A0A3Q1EJQ4"/>
<feature type="compositionally biased region" description="Acidic residues" evidence="2">
    <location>
        <begin position="125"/>
        <end position="135"/>
    </location>
</feature>
<protein>
    <recommendedName>
        <fullName evidence="3">BCL-6 corepressor PCGF1 binding domain-containing protein</fullName>
    </recommendedName>
</protein>
<dbReference type="Proteomes" id="UP000257200">
    <property type="component" value="Unplaced"/>
</dbReference>
<reference evidence="4" key="1">
    <citation type="submission" date="2025-08" db="UniProtKB">
        <authorList>
            <consortium name="Ensembl"/>
        </authorList>
    </citation>
    <scope>IDENTIFICATION</scope>
</reference>
<comment type="similarity">
    <text evidence="1">Belongs to the BCOR family.</text>
</comment>
<dbReference type="Pfam" id="PF16553">
    <property type="entry name" value="PUFD"/>
    <property type="match status" value="1"/>
</dbReference>
<sequence>ERDPDKDCLLFEFSSEPLLPCYHVQVSLTQFCNWFLLTDVLKRLKMSSRIFRARYPHFEVVNLSHTELWRQVSVSQVSSALASPYRGKNKEEDNEEEEEGLVDLVRCVPELQRLLGSCIHILQEDEEEEEEEEEMLANTGKPCSR</sequence>
<dbReference type="PANTHER" id="PTHR24117">
    <property type="entry name" value="AGAP007537-PB"/>
    <property type="match status" value="1"/>
</dbReference>
<dbReference type="InterPro" id="IPR038227">
    <property type="entry name" value="PUFD_som_sf"/>
</dbReference>
<dbReference type="STRING" id="80966.ENSAPOP00000004033"/>
<dbReference type="Ensembl" id="ENSAPOT00000010748.1">
    <property type="protein sequence ID" value="ENSAPOP00000004033.1"/>
    <property type="gene ID" value="ENSAPOG00000005604.1"/>
</dbReference>
<dbReference type="InterPro" id="IPR047144">
    <property type="entry name" value="BCOR-like"/>
</dbReference>
<feature type="domain" description="BCL-6 corepressor PCGF1 binding" evidence="3">
    <location>
        <begin position="6"/>
        <end position="124"/>
    </location>
</feature>
<dbReference type="PANTHER" id="PTHR24117:SF6">
    <property type="entry name" value="BCL-6 COREPRESSOR-LIKE PROTEIN 1"/>
    <property type="match status" value="1"/>
</dbReference>
<dbReference type="GO" id="GO:0003714">
    <property type="term" value="F:transcription corepressor activity"/>
    <property type="evidence" value="ECO:0007669"/>
    <property type="project" value="TreeGrafter"/>
</dbReference>
<accession>A0A3Q1EJQ4</accession>
<name>A0A3Q1EJQ4_9TELE</name>
<evidence type="ECO:0000313" key="5">
    <source>
        <dbReference type="Proteomes" id="UP000257200"/>
    </source>
</evidence>
<dbReference type="GeneTree" id="ENSGT00940000153737"/>